<sequence>FYVFHSADSVRCHVVYRRTAVELDGLLREFFGAVYLG</sequence>
<dbReference type="AlphaFoldDB" id="A0A382FU82"/>
<protein>
    <submittedName>
        <fullName evidence="1">Uncharacterized protein</fullName>
    </submittedName>
</protein>
<name>A0A382FU82_9ZZZZ</name>
<feature type="non-terminal residue" evidence="1">
    <location>
        <position position="1"/>
    </location>
</feature>
<dbReference type="EMBL" id="UINC01051533">
    <property type="protein sequence ID" value="SVB65813.1"/>
    <property type="molecule type" value="Genomic_DNA"/>
</dbReference>
<proteinExistence type="predicted"/>
<accession>A0A382FU82</accession>
<organism evidence="1">
    <name type="scientific">marine metagenome</name>
    <dbReference type="NCBI Taxonomy" id="408172"/>
    <lineage>
        <taxon>unclassified sequences</taxon>
        <taxon>metagenomes</taxon>
        <taxon>ecological metagenomes</taxon>
    </lineage>
</organism>
<evidence type="ECO:0000313" key="1">
    <source>
        <dbReference type="EMBL" id="SVB65813.1"/>
    </source>
</evidence>
<gene>
    <name evidence="1" type="ORF">METZ01_LOCUS218667</name>
</gene>
<reference evidence="1" key="1">
    <citation type="submission" date="2018-05" db="EMBL/GenBank/DDBJ databases">
        <authorList>
            <person name="Lanie J.A."/>
            <person name="Ng W.-L."/>
            <person name="Kazmierczak K.M."/>
            <person name="Andrzejewski T.M."/>
            <person name="Davidsen T.M."/>
            <person name="Wayne K.J."/>
            <person name="Tettelin H."/>
            <person name="Glass J.I."/>
            <person name="Rusch D."/>
            <person name="Podicherti R."/>
            <person name="Tsui H.-C.T."/>
            <person name="Winkler M.E."/>
        </authorList>
    </citation>
    <scope>NUCLEOTIDE SEQUENCE</scope>
</reference>